<feature type="compositionally biased region" description="Pro residues" evidence="1">
    <location>
        <begin position="80"/>
        <end position="97"/>
    </location>
</feature>
<protein>
    <submittedName>
        <fullName evidence="2">(northern house mosquito) hypothetical protein</fullName>
    </submittedName>
</protein>
<name>A0A8D8I6C0_CULPI</name>
<sequence length="213" mass="23213">MLGSSSGTWPASADRFCASFDEFDGLAAKFRYADVEAAPWPWANLRCACTFGLLGTSGGERSLSGLSLAAGDTVAAAAAPDPPPPPPLRVPAPPPDAVTPAGDDPEPAAFALVLAAAAEPTFRRRLPSFDTTILIFSLLPRHCHRQQQQQKQIACQPPSRELMTIFWHNFTPRNGTLQAPPWCHSVPARWGHILLLVWWPESHDFNTKFITFC</sequence>
<organism evidence="2">
    <name type="scientific">Culex pipiens</name>
    <name type="common">House mosquito</name>
    <dbReference type="NCBI Taxonomy" id="7175"/>
    <lineage>
        <taxon>Eukaryota</taxon>
        <taxon>Metazoa</taxon>
        <taxon>Ecdysozoa</taxon>
        <taxon>Arthropoda</taxon>
        <taxon>Hexapoda</taxon>
        <taxon>Insecta</taxon>
        <taxon>Pterygota</taxon>
        <taxon>Neoptera</taxon>
        <taxon>Endopterygota</taxon>
        <taxon>Diptera</taxon>
        <taxon>Nematocera</taxon>
        <taxon>Culicoidea</taxon>
        <taxon>Culicidae</taxon>
        <taxon>Culicinae</taxon>
        <taxon>Culicini</taxon>
        <taxon>Culex</taxon>
        <taxon>Culex</taxon>
    </lineage>
</organism>
<evidence type="ECO:0000313" key="2">
    <source>
        <dbReference type="EMBL" id="CAG6546551.1"/>
    </source>
</evidence>
<accession>A0A8D8I6C0</accession>
<dbReference type="AlphaFoldDB" id="A0A8D8I6C0"/>
<dbReference type="EMBL" id="HBUE01234777">
    <property type="protein sequence ID" value="CAG6546551.1"/>
    <property type="molecule type" value="Transcribed_RNA"/>
</dbReference>
<dbReference type="EMBL" id="HBUE01341678">
    <property type="protein sequence ID" value="CAG6598734.1"/>
    <property type="molecule type" value="Transcribed_RNA"/>
</dbReference>
<evidence type="ECO:0000256" key="1">
    <source>
        <dbReference type="SAM" id="MobiDB-lite"/>
    </source>
</evidence>
<reference evidence="2" key="1">
    <citation type="submission" date="2021-05" db="EMBL/GenBank/DDBJ databases">
        <authorList>
            <person name="Alioto T."/>
            <person name="Alioto T."/>
            <person name="Gomez Garrido J."/>
        </authorList>
    </citation>
    <scope>NUCLEOTIDE SEQUENCE</scope>
</reference>
<proteinExistence type="predicted"/>
<feature type="region of interest" description="Disordered" evidence="1">
    <location>
        <begin position="75"/>
        <end position="103"/>
    </location>
</feature>